<name>A0A1H0JP63_9ACTN</name>
<reference evidence="1 2" key="1">
    <citation type="submission" date="2016-10" db="EMBL/GenBank/DDBJ databases">
        <authorList>
            <person name="de Groot N.N."/>
        </authorList>
    </citation>
    <scope>NUCLEOTIDE SEQUENCE [LARGE SCALE GENOMIC DNA]</scope>
    <source>
        <strain evidence="2">P4-7,KCTC 19426,CECT 7604</strain>
    </source>
</reference>
<dbReference type="GO" id="GO:0043720">
    <property type="term" value="F:3-keto-5-aminohexanoate cleavage activity"/>
    <property type="evidence" value="ECO:0007669"/>
    <property type="project" value="InterPro"/>
</dbReference>
<dbReference type="Pfam" id="PF05853">
    <property type="entry name" value="BKACE"/>
    <property type="match status" value="1"/>
</dbReference>
<organism evidence="1 2">
    <name type="scientific">Nakamurella panacisegetis</name>
    <dbReference type="NCBI Taxonomy" id="1090615"/>
    <lineage>
        <taxon>Bacteria</taxon>
        <taxon>Bacillati</taxon>
        <taxon>Actinomycetota</taxon>
        <taxon>Actinomycetes</taxon>
        <taxon>Nakamurellales</taxon>
        <taxon>Nakamurellaceae</taxon>
        <taxon>Nakamurella</taxon>
    </lineage>
</organism>
<dbReference type="Proteomes" id="UP000198741">
    <property type="component" value="Chromosome I"/>
</dbReference>
<dbReference type="OrthoDB" id="9063716at2"/>
<accession>A0A1H0JP63</accession>
<dbReference type="InterPro" id="IPR008567">
    <property type="entry name" value="BKACE"/>
</dbReference>
<dbReference type="STRING" id="1090615.SAMN04515671_0982"/>
<protein>
    <submittedName>
        <fullName evidence="1">Uncharacterized protein</fullName>
    </submittedName>
</protein>
<dbReference type="Gene3D" id="3.20.20.70">
    <property type="entry name" value="Aldolase class I"/>
    <property type="match status" value="1"/>
</dbReference>
<evidence type="ECO:0000313" key="1">
    <source>
        <dbReference type="EMBL" id="SDO45340.1"/>
    </source>
</evidence>
<dbReference type="InterPro" id="IPR013785">
    <property type="entry name" value="Aldolase_TIM"/>
</dbReference>
<keyword evidence="2" id="KW-1185">Reference proteome</keyword>
<dbReference type="AlphaFoldDB" id="A0A1H0JP63"/>
<proteinExistence type="predicted"/>
<sequence length="167" mass="16713">MPESPGTLITVAPAPGPIGHLLRTAIDAEQVGAARLHLSPDQPELEAAITALRGQTRLILTSAADVAGLDRVTSGFIDRQLQDGDDLPALVVDVAGLVAAHPSGVSLCGAGSAALPVLLAALASGGHLTVASTTRDHAALVARASGLARIAGRPPLDRAAARDLLGL</sequence>
<gene>
    <name evidence="1" type="ORF">SAMN04515671_0982</name>
</gene>
<evidence type="ECO:0000313" key="2">
    <source>
        <dbReference type="Proteomes" id="UP000198741"/>
    </source>
</evidence>
<dbReference type="EMBL" id="LT629710">
    <property type="protein sequence ID" value="SDO45340.1"/>
    <property type="molecule type" value="Genomic_DNA"/>
</dbReference>
<dbReference type="RefSeq" id="WP_157695190.1">
    <property type="nucleotide sequence ID" value="NZ_LT629710.1"/>
</dbReference>